<feature type="transmembrane region" description="Helical" evidence="4">
    <location>
        <begin position="364"/>
        <end position="388"/>
    </location>
</feature>
<evidence type="ECO:0000256" key="1">
    <source>
        <dbReference type="ARBA" id="ARBA00022669"/>
    </source>
</evidence>
<dbReference type="InterPro" id="IPR018825">
    <property type="entry name" value="DUF2427"/>
</dbReference>
<evidence type="ECO:0000313" key="8">
    <source>
        <dbReference type="Proteomes" id="UP000192927"/>
    </source>
</evidence>
<dbReference type="Pfam" id="PF10348">
    <property type="entry name" value="DUF2427"/>
    <property type="match status" value="1"/>
</dbReference>
<feature type="domain" description="NodB homology" evidence="6">
    <location>
        <begin position="85"/>
        <end position="282"/>
    </location>
</feature>
<dbReference type="Gene3D" id="3.20.20.370">
    <property type="entry name" value="Glycoside hydrolase/deacetylase"/>
    <property type="match status" value="1"/>
</dbReference>
<feature type="transmembrane region" description="Helical" evidence="4">
    <location>
        <begin position="335"/>
        <end position="352"/>
    </location>
</feature>
<evidence type="ECO:0000259" key="6">
    <source>
        <dbReference type="PROSITE" id="PS51677"/>
    </source>
</evidence>
<evidence type="ECO:0000256" key="2">
    <source>
        <dbReference type="PROSITE-ProRule" id="PRU00261"/>
    </source>
</evidence>
<dbReference type="InterPro" id="IPR018371">
    <property type="entry name" value="Chitin-binding_1_CS"/>
</dbReference>
<dbReference type="Proteomes" id="UP000192927">
    <property type="component" value="Unassembled WGS sequence"/>
</dbReference>
<dbReference type="GO" id="GO:0016810">
    <property type="term" value="F:hydrolase activity, acting on carbon-nitrogen (but not peptide) bonds"/>
    <property type="evidence" value="ECO:0007669"/>
    <property type="project" value="InterPro"/>
</dbReference>
<keyword evidence="2" id="KW-1015">Disulfide bond</keyword>
<dbReference type="Pfam" id="PF00187">
    <property type="entry name" value="Chitin_bind_1"/>
    <property type="match status" value="1"/>
</dbReference>
<feature type="transmembrane region" description="Helical" evidence="4">
    <location>
        <begin position="537"/>
        <end position="554"/>
    </location>
</feature>
<reference evidence="8" key="1">
    <citation type="submission" date="2017-03" db="EMBL/GenBank/DDBJ databases">
        <authorList>
            <person name="Sharma R."/>
            <person name="Thines M."/>
        </authorList>
    </citation>
    <scope>NUCLEOTIDE SEQUENCE [LARGE SCALE GENOMIC DNA]</scope>
</reference>
<dbReference type="InterPro" id="IPR018827">
    <property type="entry name" value="YTP1_C"/>
</dbReference>
<feature type="disulfide bond" evidence="2">
    <location>
        <begin position="10"/>
        <end position="25"/>
    </location>
</feature>
<feature type="region of interest" description="Disordered" evidence="3">
    <location>
        <begin position="716"/>
        <end position="737"/>
    </location>
</feature>
<dbReference type="PROSITE" id="PS50941">
    <property type="entry name" value="CHIT_BIND_I_2"/>
    <property type="match status" value="1"/>
</dbReference>
<dbReference type="Gene3D" id="3.30.60.10">
    <property type="entry name" value="Endochitinase-like"/>
    <property type="match status" value="1"/>
</dbReference>
<dbReference type="CDD" id="cd10951">
    <property type="entry name" value="CE4_ClCDA_like"/>
    <property type="match status" value="1"/>
</dbReference>
<protein>
    <submittedName>
        <fullName evidence="7">Uncharacterized domain YCR061W, C-terminal</fullName>
    </submittedName>
</protein>
<dbReference type="CDD" id="cd00035">
    <property type="entry name" value="ChtBD1"/>
    <property type="match status" value="1"/>
</dbReference>
<organism evidence="7 8">
    <name type="scientific">Lasallia pustulata</name>
    <dbReference type="NCBI Taxonomy" id="136370"/>
    <lineage>
        <taxon>Eukaryota</taxon>
        <taxon>Fungi</taxon>
        <taxon>Dikarya</taxon>
        <taxon>Ascomycota</taxon>
        <taxon>Pezizomycotina</taxon>
        <taxon>Lecanoromycetes</taxon>
        <taxon>OSLEUM clade</taxon>
        <taxon>Umbilicariomycetidae</taxon>
        <taxon>Umbilicariales</taxon>
        <taxon>Umbilicariaceae</taxon>
        <taxon>Lasallia</taxon>
    </lineage>
</organism>
<feature type="transmembrane region" description="Helical" evidence="4">
    <location>
        <begin position="641"/>
        <end position="662"/>
    </location>
</feature>
<dbReference type="CDD" id="cd08760">
    <property type="entry name" value="Cyt_b561_FRRS1_like"/>
    <property type="match status" value="1"/>
</dbReference>
<dbReference type="PANTHER" id="PTHR31685:SF2">
    <property type="entry name" value="PROTEIN YTP1"/>
    <property type="match status" value="1"/>
</dbReference>
<evidence type="ECO:0000256" key="3">
    <source>
        <dbReference type="SAM" id="MobiDB-lite"/>
    </source>
</evidence>
<evidence type="ECO:0000313" key="7">
    <source>
        <dbReference type="EMBL" id="SLM39000.1"/>
    </source>
</evidence>
<dbReference type="GO" id="GO:0008061">
    <property type="term" value="F:chitin binding"/>
    <property type="evidence" value="ECO:0007669"/>
    <property type="project" value="UniProtKB-UniRule"/>
</dbReference>
<keyword evidence="4" id="KW-1133">Transmembrane helix</keyword>
<dbReference type="SMART" id="SM00270">
    <property type="entry name" value="ChtBD1"/>
    <property type="match status" value="1"/>
</dbReference>
<keyword evidence="4" id="KW-0472">Membrane</keyword>
<dbReference type="InterPro" id="IPR011330">
    <property type="entry name" value="Glyco_hydro/deAcase_b/a-brl"/>
</dbReference>
<keyword evidence="1 2" id="KW-0147">Chitin-binding</keyword>
<accession>A0A1W5D7M5</accession>
<dbReference type="PROSITE" id="PS51677">
    <property type="entry name" value="NODB"/>
    <property type="match status" value="1"/>
</dbReference>
<proteinExistence type="predicted"/>
<evidence type="ECO:0000259" key="5">
    <source>
        <dbReference type="PROSITE" id="PS50941"/>
    </source>
</evidence>
<keyword evidence="8" id="KW-1185">Reference proteome</keyword>
<feature type="transmembrane region" description="Helical" evidence="4">
    <location>
        <begin position="566"/>
        <end position="585"/>
    </location>
</feature>
<feature type="transmembrane region" description="Helical" evidence="4">
    <location>
        <begin position="441"/>
        <end position="464"/>
    </location>
</feature>
<dbReference type="InterPro" id="IPR001002">
    <property type="entry name" value="Chitin-bd_1"/>
</dbReference>
<dbReference type="PROSITE" id="PS00026">
    <property type="entry name" value="CHIT_BIND_I_1"/>
    <property type="match status" value="1"/>
</dbReference>
<feature type="domain" description="Chitin-binding type-1" evidence="5">
    <location>
        <begin position="7"/>
        <end position="52"/>
    </location>
</feature>
<sequence length="737" mass="81171">MSDGDGAGTCGPAFGNAECPDGQCCSYTGYCGRTEVYCNDPYCQYEYGICDSNTTPAGPSTLTDPRPLLGSVTYTHDIIDCVEKNVVALSFDDGPWNFTNELLDTLASFGFHATFFITGNNLGKGPIDTTPPYPTIIQRMIADGHQVASHTWSHYSLQNLSSAMRYEQMGKNERALANIIGKYPTYMRPPYSQCDAPSGCQADMLALGYHRIYFDLNTQDYLNPLPTQIQKSKDLVAATLSQSAKPPNVDFLSIQHDVIEQSVTNLTSYYLGLIKAKGWKAAHEHHEDNIPEGEAVSPDPLDAILWVHVIIQIISFGLIFPTGMVLGIVRSRWHVPLQVTGAVLAIVGYFLGHAHGGRQFAPNIHAAFASSLMLMLLLQVLFGIYLKLHLEKGIHARIRRYAVVAHGVLGKMMPVVSWVQMIFGGITALGFCRDDHLGQCLAHFIMGSAFIGYGVVLTILLAVGQYWLRRTGRSQEFFDSLLIAAWGCVNTFTEHRWGGPWVKNDLQHTSMGIVWWCAGLLGVWLSRKRDGRPKRNLIPGIVILMTGWAMSAHPQGLPLSTMVHSVFGYTLMAAGATRIVEIAFVLKDRNSISSKHGEETNSFQYLPPFLLYASGFLFMGATEEQMVLLSDAHVTHVSYVLILYSIAFLLFLFVNMLLHLYASYAWPLNSSPTALKVDAEAMRASGRANGGLNGHAMSGASDSRVRDAEEFELEGLISEGEEESGFSPGRKQTQRVT</sequence>
<comment type="caution">
    <text evidence="2">Lacks conserved residue(s) required for the propagation of feature annotation.</text>
</comment>
<dbReference type="PANTHER" id="PTHR31685">
    <property type="entry name" value="INTEGRAL MEMBRANE PROTEIN (AFU_ORTHOLOGUE AFUA_6G12730)-RELATED"/>
    <property type="match status" value="1"/>
</dbReference>
<feature type="disulfide bond" evidence="2">
    <location>
        <begin position="24"/>
        <end position="38"/>
    </location>
</feature>
<dbReference type="SUPFAM" id="SSF57016">
    <property type="entry name" value="Plant lectins/antimicrobial peptides"/>
    <property type="match status" value="1"/>
</dbReference>
<dbReference type="Pfam" id="PF10355">
    <property type="entry name" value="Ytp1"/>
    <property type="match status" value="1"/>
</dbReference>
<feature type="transmembrane region" description="Helical" evidence="4">
    <location>
        <begin position="408"/>
        <end position="429"/>
    </location>
</feature>
<dbReference type="InterPro" id="IPR002509">
    <property type="entry name" value="NODB_dom"/>
</dbReference>
<dbReference type="GO" id="GO:0005975">
    <property type="term" value="P:carbohydrate metabolic process"/>
    <property type="evidence" value="ECO:0007669"/>
    <property type="project" value="InterPro"/>
</dbReference>
<feature type="disulfide bond" evidence="2">
    <location>
        <begin position="19"/>
        <end position="31"/>
    </location>
</feature>
<keyword evidence="4" id="KW-0812">Transmembrane</keyword>
<name>A0A1W5D7M5_9LECA</name>
<dbReference type="AlphaFoldDB" id="A0A1W5D7M5"/>
<evidence type="ECO:0000256" key="4">
    <source>
        <dbReference type="SAM" id="Phobius"/>
    </source>
</evidence>
<feature type="transmembrane region" description="Helical" evidence="4">
    <location>
        <begin position="605"/>
        <end position="621"/>
    </location>
</feature>
<dbReference type="EMBL" id="FWEW01003236">
    <property type="protein sequence ID" value="SLM39000.1"/>
    <property type="molecule type" value="Genomic_DNA"/>
</dbReference>
<feature type="transmembrane region" description="Helical" evidence="4">
    <location>
        <begin position="305"/>
        <end position="328"/>
    </location>
</feature>
<dbReference type="Pfam" id="PF01522">
    <property type="entry name" value="Polysacc_deac_1"/>
    <property type="match status" value="1"/>
</dbReference>
<dbReference type="SUPFAM" id="SSF88713">
    <property type="entry name" value="Glycoside hydrolase/deacetylase"/>
    <property type="match status" value="1"/>
</dbReference>
<dbReference type="InterPro" id="IPR036861">
    <property type="entry name" value="Endochitinase-like_sf"/>
</dbReference>